<evidence type="ECO:0000313" key="17">
    <source>
        <dbReference type="Proteomes" id="UP000515789"/>
    </source>
</evidence>
<comment type="similarity">
    <text evidence="2 14">Belongs to the class-II aminoacyl-tRNA synthetase family.</text>
</comment>
<keyword evidence="11 14" id="KW-0030">Aminoacyl-tRNA synthetase</keyword>
<evidence type="ECO:0000256" key="5">
    <source>
        <dbReference type="ARBA" id="ARBA00022723"/>
    </source>
</evidence>
<comment type="catalytic activity">
    <reaction evidence="13 14">
        <text>tRNA(Ala) + L-alanine + ATP = L-alanyl-tRNA(Ala) + AMP + diphosphate</text>
        <dbReference type="Rhea" id="RHEA:12540"/>
        <dbReference type="Rhea" id="RHEA-COMP:9657"/>
        <dbReference type="Rhea" id="RHEA-COMP:9923"/>
        <dbReference type="ChEBI" id="CHEBI:30616"/>
        <dbReference type="ChEBI" id="CHEBI:33019"/>
        <dbReference type="ChEBI" id="CHEBI:57972"/>
        <dbReference type="ChEBI" id="CHEBI:78442"/>
        <dbReference type="ChEBI" id="CHEBI:78497"/>
        <dbReference type="ChEBI" id="CHEBI:456215"/>
        <dbReference type="EC" id="6.1.1.7"/>
    </reaction>
</comment>
<dbReference type="InterPro" id="IPR050058">
    <property type="entry name" value="Ala-tRNA_ligase"/>
</dbReference>
<dbReference type="GO" id="GO:0002161">
    <property type="term" value="F:aminoacyl-tRNA deacylase activity"/>
    <property type="evidence" value="ECO:0007669"/>
    <property type="project" value="TreeGrafter"/>
</dbReference>
<evidence type="ECO:0000256" key="10">
    <source>
        <dbReference type="ARBA" id="ARBA00022917"/>
    </source>
</evidence>
<dbReference type="InterPro" id="IPR018165">
    <property type="entry name" value="Ala-tRNA-synth_IIc_core"/>
</dbReference>
<dbReference type="InterPro" id="IPR009000">
    <property type="entry name" value="Transl_B-barrel_sf"/>
</dbReference>
<evidence type="ECO:0000256" key="12">
    <source>
        <dbReference type="ARBA" id="ARBA00024779"/>
    </source>
</evidence>
<feature type="binding site" evidence="14">
    <location>
        <position position="668"/>
    </location>
    <ligand>
        <name>Zn(2+)</name>
        <dbReference type="ChEBI" id="CHEBI:29105"/>
    </ligand>
</feature>
<evidence type="ECO:0000256" key="8">
    <source>
        <dbReference type="ARBA" id="ARBA00022840"/>
    </source>
</evidence>
<evidence type="ECO:0000256" key="7">
    <source>
        <dbReference type="ARBA" id="ARBA00022833"/>
    </source>
</evidence>
<dbReference type="InterPro" id="IPR002318">
    <property type="entry name" value="Ala-tRNA-lgiase_IIc"/>
</dbReference>
<proteinExistence type="inferred from homology"/>
<dbReference type="InterPro" id="IPR045864">
    <property type="entry name" value="aa-tRNA-synth_II/BPL/LPL"/>
</dbReference>
<dbReference type="PRINTS" id="PR00980">
    <property type="entry name" value="TRNASYNTHALA"/>
</dbReference>
<evidence type="ECO:0000313" key="16">
    <source>
        <dbReference type="EMBL" id="QMW78149.1"/>
    </source>
</evidence>
<dbReference type="InterPro" id="IPR018162">
    <property type="entry name" value="Ala-tRNA-ligase_IIc_anticod-bd"/>
</dbReference>
<dbReference type="InterPro" id="IPR003156">
    <property type="entry name" value="DHHA1_dom"/>
</dbReference>
<reference evidence="16 17" key="1">
    <citation type="submission" date="2019-04" db="EMBL/GenBank/DDBJ databases">
        <authorList>
            <person name="Schori C."/>
            <person name="Ahrens C."/>
        </authorList>
    </citation>
    <scope>NUCLEOTIDE SEQUENCE [LARGE SCALE GENOMIC DNA]</scope>
    <source>
        <strain evidence="16 17">DSM 2950</strain>
    </source>
</reference>
<dbReference type="SUPFAM" id="SSF55681">
    <property type="entry name" value="Class II aaRS and biotin synthetases"/>
    <property type="match status" value="1"/>
</dbReference>
<dbReference type="FunFam" id="3.30.980.10:FF:000004">
    <property type="entry name" value="Alanine--tRNA ligase, cytoplasmic"/>
    <property type="match status" value="1"/>
</dbReference>
<dbReference type="Gene3D" id="3.30.54.20">
    <property type="match status" value="1"/>
</dbReference>
<dbReference type="Gene3D" id="3.30.980.10">
    <property type="entry name" value="Threonyl-trna Synthetase, Chain A, domain 2"/>
    <property type="match status" value="1"/>
</dbReference>
<evidence type="ECO:0000256" key="13">
    <source>
        <dbReference type="ARBA" id="ARBA00048300"/>
    </source>
</evidence>
<dbReference type="GO" id="GO:0005829">
    <property type="term" value="C:cytosol"/>
    <property type="evidence" value="ECO:0007669"/>
    <property type="project" value="TreeGrafter"/>
</dbReference>
<feature type="domain" description="Alanyl-transfer RNA synthetases family profile" evidence="15">
    <location>
        <begin position="4"/>
        <end position="711"/>
    </location>
</feature>
<comment type="function">
    <text evidence="12 14">Catalyzes the attachment of alanine to tRNA(Ala) in a two-step reaction: alanine is first activated by ATP to form Ala-AMP and then transferred to the acceptor end of tRNA(Ala). Also edits incorrectly charged Ser-tRNA(Ala) and Gly-tRNA(Ala) via its editing domain.</text>
</comment>
<dbReference type="FunFam" id="3.30.930.10:FF:000004">
    <property type="entry name" value="Alanine--tRNA ligase"/>
    <property type="match status" value="1"/>
</dbReference>
<feature type="binding site" evidence="14">
    <location>
        <position position="570"/>
    </location>
    <ligand>
        <name>Zn(2+)</name>
        <dbReference type="ChEBI" id="CHEBI:29105"/>
    </ligand>
</feature>
<dbReference type="Gene3D" id="3.10.310.40">
    <property type="match status" value="1"/>
</dbReference>
<dbReference type="SUPFAM" id="SSF55186">
    <property type="entry name" value="ThrRS/AlaRS common domain"/>
    <property type="match status" value="1"/>
</dbReference>
<dbReference type="SUPFAM" id="SSF101353">
    <property type="entry name" value="Putative anticodon-binding domain of alanyl-tRNA synthetase (AlaRS)"/>
    <property type="match status" value="1"/>
</dbReference>
<evidence type="ECO:0000256" key="14">
    <source>
        <dbReference type="HAMAP-Rule" id="MF_00036"/>
    </source>
</evidence>
<organism evidence="16 17">
    <name type="scientific">Blautia producta</name>
    <dbReference type="NCBI Taxonomy" id="33035"/>
    <lineage>
        <taxon>Bacteria</taxon>
        <taxon>Bacillati</taxon>
        <taxon>Bacillota</taxon>
        <taxon>Clostridia</taxon>
        <taxon>Lachnospirales</taxon>
        <taxon>Lachnospiraceae</taxon>
        <taxon>Blautia</taxon>
    </lineage>
</organism>
<dbReference type="GO" id="GO:0004813">
    <property type="term" value="F:alanine-tRNA ligase activity"/>
    <property type="evidence" value="ECO:0007669"/>
    <property type="project" value="UniProtKB-UniRule"/>
</dbReference>
<dbReference type="SMART" id="SM00863">
    <property type="entry name" value="tRNA_SAD"/>
    <property type="match status" value="1"/>
</dbReference>
<keyword evidence="8 14" id="KW-0067">ATP-binding</keyword>
<dbReference type="NCBIfam" id="TIGR00344">
    <property type="entry name" value="alaS"/>
    <property type="match status" value="1"/>
</dbReference>
<dbReference type="FunFam" id="3.30.54.20:FF:000001">
    <property type="entry name" value="Alanine--tRNA ligase"/>
    <property type="match status" value="1"/>
</dbReference>
<dbReference type="GO" id="GO:0016740">
    <property type="term" value="F:transferase activity"/>
    <property type="evidence" value="ECO:0007669"/>
    <property type="project" value="UniProtKB-ARBA"/>
</dbReference>
<keyword evidence="4 14" id="KW-0436">Ligase</keyword>
<dbReference type="Proteomes" id="UP000515789">
    <property type="component" value="Chromosome"/>
</dbReference>
<keyword evidence="5 14" id="KW-0479">Metal-binding</keyword>
<dbReference type="Gene3D" id="2.40.30.130">
    <property type="match status" value="1"/>
</dbReference>
<comment type="domain">
    <text evidence="14">Consists of three domains; the N-terminal catalytic domain, the editing domain and the C-terminal C-Ala domain. The editing domain removes incorrectly charged amino acids, while the C-Ala domain, along with tRNA(Ala), serves as a bridge to cooperatively bring together the editing and aminoacylation centers thus stimulating deacylation of misacylated tRNAs.</text>
</comment>
<dbReference type="FunFam" id="2.40.30.130:FF:000001">
    <property type="entry name" value="Alanine--tRNA ligase"/>
    <property type="match status" value="1"/>
</dbReference>
<dbReference type="EC" id="6.1.1.7" evidence="14"/>
<accession>A0A7G5MU56</accession>
<dbReference type="InterPro" id="IPR012947">
    <property type="entry name" value="tRNA_SAD"/>
</dbReference>
<dbReference type="Gene3D" id="6.10.250.550">
    <property type="match status" value="1"/>
</dbReference>
<evidence type="ECO:0000256" key="4">
    <source>
        <dbReference type="ARBA" id="ARBA00022598"/>
    </source>
</evidence>
<dbReference type="SUPFAM" id="SSF50447">
    <property type="entry name" value="Translation proteins"/>
    <property type="match status" value="1"/>
</dbReference>
<keyword evidence="10 14" id="KW-0648">Protein biosynthesis</keyword>
<keyword evidence="6 14" id="KW-0547">Nucleotide-binding</keyword>
<evidence type="ECO:0000256" key="6">
    <source>
        <dbReference type="ARBA" id="ARBA00022741"/>
    </source>
</evidence>
<dbReference type="GO" id="GO:0000049">
    <property type="term" value="F:tRNA binding"/>
    <property type="evidence" value="ECO:0007669"/>
    <property type="project" value="UniProtKB-KW"/>
</dbReference>
<dbReference type="GO" id="GO:0008270">
    <property type="term" value="F:zinc ion binding"/>
    <property type="evidence" value="ECO:0007669"/>
    <property type="project" value="UniProtKB-UniRule"/>
</dbReference>
<dbReference type="HAMAP" id="MF_00036_B">
    <property type="entry name" value="Ala_tRNA_synth_B"/>
    <property type="match status" value="1"/>
</dbReference>
<dbReference type="EMBL" id="CP039126">
    <property type="protein sequence ID" value="QMW78149.1"/>
    <property type="molecule type" value="Genomic_DNA"/>
</dbReference>
<name>A0A7G5MU56_9FIRM</name>
<dbReference type="InterPro" id="IPR023033">
    <property type="entry name" value="Ala_tRNA_ligase_euk/bac"/>
</dbReference>
<dbReference type="GO" id="GO:0006419">
    <property type="term" value="P:alanyl-tRNA aminoacylation"/>
    <property type="evidence" value="ECO:0007669"/>
    <property type="project" value="UniProtKB-UniRule"/>
</dbReference>
<evidence type="ECO:0000256" key="11">
    <source>
        <dbReference type="ARBA" id="ARBA00023146"/>
    </source>
</evidence>
<dbReference type="Pfam" id="PF07973">
    <property type="entry name" value="tRNA_SAD"/>
    <property type="match status" value="1"/>
</dbReference>
<evidence type="ECO:0000256" key="1">
    <source>
        <dbReference type="ARBA" id="ARBA00004496"/>
    </source>
</evidence>
<comment type="cofactor">
    <cofactor evidence="14">
        <name>Zn(2+)</name>
        <dbReference type="ChEBI" id="CHEBI:29105"/>
    </cofactor>
    <text evidence="14">Binds 1 zinc ion per subunit.</text>
</comment>
<dbReference type="InterPro" id="IPR018164">
    <property type="entry name" value="Ala-tRNA-synth_IIc_N"/>
</dbReference>
<sequence length="879" mass="96614">MQKYGVNELRKMFLEFFEGKGHLAMKSFSLVPHNDKSLLLINSGMAPLKPYFTGAEVPPRKRVTTCQKCIRTGDIENVGKTARHGTFFEMLGNFSFGDYFKKEAIRWSWEFLTEVVGLDADRLYPSVYLDDDEAFDIWNKEIGIPAERIFRFGKEDNFWEHGAGPCGPCSEIYYDRGERYGCGEPGCTVGCECDRYMEVWNNVFTQFENDGEGHYEELQQKNIDTGMGLERLAVAVQDVDSIFDIDTICALRNKVCELTGTEYKKDENVDVSIRLITDHIRSATFMISDGIMPTNEGRGYVLRRLIRRAARHGRLLGVKGNFLAALSSTVIEGSKDGYPELDEKKDFIFNVLTKEEEQFSKTIDQGLHILEEMEAEMKAAGSTQLSGENAFKLYDTYGFPLDLTKEILEEKGITIDEAGFKTAMEEQREKARKAREVTNYMGADATVYDEIDPEVTTEFVGYDNLSHQSKITVLTTDTEIVEALTEDEKGTVFVEETPFYATMGGQEGDKGVIELGDARFVVEDTIKLRGGKVGHVGRLTKGMLKTGDVVTLKVSAKDRADTCKNHSATHLLQKALKTVLGSHVEQKGSLVTPDRLRFDFAHFQAMTQEELAQVEAMVNEEIQAALPVVTEVMSIEDAKKTGAMALFGEKYGDSVRVVSMGDFSKELCGGTHVSNTGVITTFKIVSEAGIAAGVRRIEALTGDGVFGYYKEMEQKLAQIAALLKTTPAEAVDKIAHLQAEVKELHSENESLKAKLAQEAVGDVMNQVKEVKGTKLLAVSVADVDMNGLRDLGDQLKEKLGEGVVVLASVNGGKVNLLAMVTDSAMKAGAHAGNLVKGMAAVVGGGGGGRPNMAQAGGKNPEKVPEALEKAAELLEGQLK</sequence>
<evidence type="ECO:0000256" key="9">
    <source>
        <dbReference type="ARBA" id="ARBA00022884"/>
    </source>
</evidence>
<keyword evidence="14" id="KW-0963">Cytoplasm</keyword>
<dbReference type="PANTHER" id="PTHR11777:SF9">
    <property type="entry name" value="ALANINE--TRNA LIGASE, CYTOPLASMIC"/>
    <property type="match status" value="1"/>
</dbReference>
<dbReference type="CDD" id="cd00673">
    <property type="entry name" value="AlaRS_core"/>
    <property type="match status" value="1"/>
</dbReference>
<feature type="binding site" evidence="14">
    <location>
        <position position="566"/>
    </location>
    <ligand>
        <name>Zn(2+)</name>
        <dbReference type="ChEBI" id="CHEBI:29105"/>
    </ligand>
</feature>
<keyword evidence="3 14" id="KW-0820">tRNA-binding</keyword>
<gene>
    <name evidence="14 16" type="primary">alaS</name>
    <name evidence="16" type="ORF">E5259_11385</name>
</gene>
<evidence type="ECO:0000256" key="2">
    <source>
        <dbReference type="ARBA" id="ARBA00008226"/>
    </source>
</evidence>
<dbReference type="GO" id="GO:0005524">
    <property type="term" value="F:ATP binding"/>
    <property type="evidence" value="ECO:0007669"/>
    <property type="project" value="UniProtKB-UniRule"/>
</dbReference>
<feature type="binding site" evidence="14">
    <location>
        <position position="672"/>
    </location>
    <ligand>
        <name>Zn(2+)</name>
        <dbReference type="ChEBI" id="CHEBI:29105"/>
    </ligand>
</feature>
<dbReference type="InterPro" id="IPR018163">
    <property type="entry name" value="Thr/Ala-tRNA-synth_IIc_edit"/>
</dbReference>
<dbReference type="PROSITE" id="PS50860">
    <property type="entry name" value="AA_TRNA_LIGASE_II_ALA"/>
    <property type="match status" value="1"/>
</dbReference>
<dbReference type="Pfam" id="PF01411">
    <property type="entry name" value="tRNA-synt_2c"/>
    <property type="match status" value="1"/>
</dbReference>
<dbReference type="AlphaFoldDB" id="A0A7G5MU56"/>
<keyword evidence="7 14" id="KW-0862">Zinc</keyword>
<evidence type="ECO:0000256" key="3">
    <source>
        <dbReference type="ARBA" id="ARBA00022555"/>
    </source>
</evidence>
<dbReference type="Gene3D" id="3.30.930.10">
    <property type="entry name" value="Bira Bifunctional Protein, Domain 2"/>
    <property type="match status" value="1"/>
</dbReference>
<dbReference type="GeneID" id="75050643"/>
<dbReference type="PANTHER" id="PTHR11777">
    <property type="entry name" value="ALANYL-TRNA SYNTHETASE"/>
    <property type="match status" value="1"/>
</dbReference>
<dbReference type="GO" id="GO:0140096">
    <property type="term" value="F:catalytic activity, acting on a protein"/>
    <property type="evidence" value="ECO:0007669"/>
    <property type="project" value="UniProtKB-ARBA"/>
</dbReference>
<comment type="subcellular location">
    <subcellularLocation>
        <location evidence="1 14">Cytoplasm</location>
    </subcellularLocation>
</comment>
<keyword evidence="9 14" id="KW-0694">RNA-binding</keyword>
<dbReference type="FunFam" id="3.10.310.40:FF:000001">
    <property type="entry name" value="Alanine--tRNA ligase"/>
    <property type="match status" value="1"/>
</dbReference>
<dbReference type="RefSeq" id="WP_018597601.1">
    <property type="nucleotide sequence ID" value="NZ_AP031416.1"/>
</dbReference>
<dbReference type="Pfam" id="PF02272">
    <property type="entry name" value="DHHA1"/>
    <property type="match status" value="1"/>
</dbReference>
<evidence type="ECO:0000259" key="15">
    <source>
        <dbReference type="PROSITE" id="PS50860"/>
    </source>
</evidence>
<protein>
    <recommendedName>
        <fullName evidence="14">Alanine--tRNA ligase</fullName>
        <ecNumber evidence="14">6.1.1.7</ecNumber>
    </recommendedName>
    <alternativeName>
        <fullName evidence="14">Alanyl-tRNA synthetase</fullName>
        <shortName evidence="14">AlaRS</shortName>
    </alternativeName>
</protein>